<dbReference type="GO" id="GO:0046872">
    <property type="term" value="F:metal ion binding"/>
    <property type="evidence" value="ECO:0007669"/>
    <property type="project" value="UniProtKB-KW"/>
</dbReference>
<feature type="compositionally biased region" description="Basic and acidic residues" evidence="5">
    <location>
        <begin position="54"/>
        <end position="86"/>
    </location>
</feature>
<dbReference type="InterPro" id="IPR001199">
    <property type="entry name" value="Cyt_B5-like_heme/steroid-bd"/>
</dbReference>
<dbReference type="SMART" id="SM01117">
    <property type="entry name" value="Cyt-b5"/>
    <property type="match status" value="1"/>
</dbReference>
<organism evidence="7 8">
    <name type="scientific">Candidatus Magasanikbacteria bacterium RIFOXYC12_FULL_33_11</name>
    <dbReference type="NCBI Taxonomy" id="1798701"/>
    <lineage>
        <taxon>Bacteria</taxon>
        <taxon>Candidatus Magasanikiibacteriota</taxon>
    </lineage>
</organism>
<dbReference type="Pfam" id="PF00173">
    <property type="entry name" value="Cyt-b5"/>
    <property type="match status" value="1"/>
</dbReference>
<gene>
    <name evidence="7" type="ORF">A2493_00595</name>
</gene>
<dbReference type="EMBL" id="MFQW01000060">
    <property type="protein sequence ID" value="OGH84879.1"/>
    <property type="molecule type" value="Genomic_DNA"/>
</dbReference>
<dbReference type="InterPro" id="IPR050668">
    <property type="entry name" value="Cytochrome_b5"/>
</dbReference>
<name>A0A1F6NLY6_9BACT</name>
<feature type="region of interest" description="Disordered" evidence="5">
    <location>
        <begin position="38"/>
        <end position="133"/>
    </location>
</feature>
<keyword evidence="3" id="KW-0408">Iron</keyword>
<evidence type="ECO:0000256" key="2">
    <source>
        <dbReference type="ARBA" id="ARBA00022723"/>
    </source>
</evidence>
<dbReference type="PANTHER" id="PTHR19359">
    <property type="entry name" value="CYTOCHROME B5"/>
    <property type="match status" value="1"/>
</dbReference>
<sequence>MKKNLFFLALIFLLVGAGCEEVGKLSGDDSENLEKIIMDNGLLEDESGDQDVTNTEKMEVEDSEKEKSAETKKEIKPVEKKSLEKMEIEDEDEDEDNEFEDEDGEDDDKTPAQVTTPAPVTPKPTTPTTPVTPTIPTIKSYTMVEVKAANSAQKCWTAVSGKVYDLTPALTQHPGGKAAIMSLCGIDGTSAFTNQHGGQSNPMSMLNGLQIGILK</sequence>
<evidence type="ECO:0000313" key="8">
    <source>
        <dbReference type="Proteomes" id="UP000178349"/>
    </source>
</evidence>
<accession>A0A1F6NLY6</accession>
<dbReference type="InterPro" id="IPR036400">
    <property type="entry name" value="Cyt_B5-like_heme/steroid_sf"/>
</dbReference>
<comment type="caution">
    <text evidence="7">The sequence shown here is derived from an EMBL/GenBank/DDBJ whole genome shotgun (WGS) entry which is preliminary data.</text>
</comment>
<evidence type="ECO:0000259" key="6">
    <source>
        <dbReference type="PROSITE" id="PS50255"/>
    </source>
</evidence>
<dbReference type="PROSITE" id="PS50255">
    <property type="entry name" value="CYTOCHROME_B5_2"/>
    <property type="match status" value="1"/>
</dbReference>
<evidence type="ECO:0000256" key="3">
    <source>
        <dbReference type="ARBA" id="ARBA00023004"/>
    </source>
</evidence>
<feature type="compositionally biased region" description="Acidic residues" evidence="5">
    <location>
        <begin position="87"/>
        <end position="108"/>
    </location>
</feature>
<dbReference type="PROSITE" id="PS51257">
    <property type="entry name" value="PROKAR_LIPOPROTEIN"/>
    <property type="match status" value="1"/>
</dbReference>
<evidence type="ECO:0000256" key="5">
    <source>
        <dbReference type="SAM" id="MobiDB-lite"/>
    </source>
</evidence>
<dbReference type="AlphaFoldDB" id="A0A1F6NLY6"/>
<evidence type="ECO:0000256" key="4">
    <source>
        <dbReference type="ARBA" id="ARBA00038168"/>
    </source>
</evidence>
<dbReference type="GO" id="GO:0016020">
    <property type="term" value="C:membrane"/>
    <property type="evidence" value="ECO:0007669"/>
    <property type="project" value="TreeGrafter"/>
</dbReference>
<dbReference type="Gene3D" id="3.10.120.10">
    <property type="entry name" value="Cytochrome b5-like heme/steroid binding domain"/>
    <property type="match status" value="1"/>
</dbReference>
<reference evidence="7 8" key="1">
    <citation type="journal article" date="2016" name="Nat. Commun.">
        <title>Thousands of microbial genomes shed light on interconnected biogeochemical processes in an aquifer system.</title>
        <authorList>
            <person name="Anantharaman K."/>
            <person name="Brown C.T."/>
            <person name="Hug L.A."/>
            <person name="Sharon I."/>
            <person name="Castelle C.J."/>
            <person name="Probst A.J."/>
            <person name="Thomas B.C."/>
            <person name="Singh A."/>
            <person name="Wilkins M.J."/>
            <person name="Karaoz U."/>
            <person name="Brodie E.L."/>
            <person name="Williams K.H."/>
            <person name="Hubbard S.S."/>
            <person name="Banfield J.F."/>
        </authorList>
    </citation>
    <scope>NUCLEOTIDE SEQUENCE [LARGE SCALE GENOMIC DNA]</scope>
</reference>
<feature type="domain" description="Cytochrome b5 heme-binding" evidence="6">
    <location>
        <begin position="138"/>
        <end position="215"/>
    </location>
</feature>
<proteinExistence type="inferred from homology"/>
<evidence type="ECO:0000313" key="7">
    <source>
        <dbReference type="EMBL" id="OGH84879.1"/>
    </source>
</evidence>
<dbReference type="SUPFAM" id="SSF55856">
    <property type="entry name" value="Cytochrome b5-like heme/steroid binding domain"/>
    <property type="match status" value="1"/>
</dbReference>
<protein>
    <recommendedName>
        <fullName evidence="6">Cytochrome b5 heme-binding domain-containing protein</fullName>
    </recommendedName>
</protein>
<comment type="similarity">
    <text evidence="4">Belongs to the cytochrome b5 family.</text>
</comment>
<keyword evidence="1" id="KW-0349">Heme</keyword>
<keyword evidence="2" id="KW-0479">Metal-binding</keyword>
<dbReference type="Proteomes" id="UP000178349">
    <property type="component" value="Unassembled WGS sequence"/>
</dbReference>
<evidence type="ECO:0000256" key="1">
    <source>
        <dbReference type="ARBA" id="ARBA00022617"/>
    </source>
</evidence>
<dbReference type="GO" id="GO:0020037">
    <property type="term" value="F:heme binding"/>
    <property type="evidence" value="ECO:0007669"/>
    <property type="project" value="TreeGrafter"/>
</dbReference>